<dbReference type="PANTHER" id="PTHR43139:SF52">
    <property type="entry name" value="SI:DKEY-122A22.2"/>
    <property type="match status" value="1"/>
</dbReference>
<dbReference type="InterPro" id="IPR052370">
    <property type="entry name" value="Meta-cleavage_hydrolase"/>
</dbReference>
<reference evidence="2" key="1">
    <citation type="journal article" date="2022" name="Cell">
        <title>Repeat-based holocentromeres influence genome architecture and karyotype evolution.</title>
        <authorList>
            <person name="Hofstatter P.G."/>
            <person name="Thangavel G."/>
            <person name="Lux T."/>
            <person name="Neumann P."/>
            <person name="Vondrak T."/>
            <person name="Novak P."/>
            <person name="Zhang M."/>
            <person name="Costa L."/>
            <person name="Castellani M."/>
            <person name="Scott A."/>
            <person name="Toegelov H."/>
            <person name="Fuchs J."/>
            <person name="Mata-Sucre Y."/>
            <person name="Dias Y."/>
            <person name="Vanzela A.L.L."/>
            <person name="Huettel B."/>
            <person name="Almeida C.C.S."/>
            <person name="Simkova H."/>
            <person name="Souza G."/>
            <person name="Pedrosa-Harand A."/>
            <person name="Macas J."/>
            <person name="Mayer K.F.X."/>
            <person name="Houben A."/>
            <person name="Marques A."/>
        </authorList>
    </citation>
    <scope>NUCLEOTIDE SEQUENCE</scope>
    <source>
        <strain evidence="2">RhyBre1mFocal</strain>
    </source>
</reference>
<proteinExistence type="predicted"/>
<keyword evidence="3" id="KW-1185">Reference proteome</keyword>
<organism evidence="2 3">
    <name type="scientific">Rhynchospora breviuscula</name>
    <dbReference type="NCBI Taxonomy" id="2022672"/>
    <lineage>
        <taxon>Eukaryota</taxon>
        <taxon>Viridiplantae</taxon>
        <taxon>Streptophyta</taxon>
        <taxon>Embryophyta</taxon>
        <taxon>Tracheophyta</taxon>
        <taxon>Spermatophyta</taxon>
        <taxon>Magnoliopsida</taxon>
        <taxon>Liliopsida</taxon>
        <taxon>Poales</taxon>
        <taxon>Cyperaceae</taxon>
        <taxon>Cyperoideae</taxon>
        <taxon>Rhynchosporeae</taxon>
        <taxon>Rhynchospora</taxon>
    </lineage>
</organism>
<accession>A0A9Q0HID3</accession>
<dbReference type="EMBL" id="JAMQYH010000005">
    <property type="protein sequence ID" value="KAJ1687299.1"/>
    <property type="molecule type" value="Genomic_DNA"/>
</dbReference>
<dbReference type="PANTHER" id="PTHR43139">
    <property type="entry name" value="SI:DKEY-122A22.2"/>
    <property type="match status" value="1"/>
</dbReference>
<dbReference type="Gene3D" id="3.40.50.1820">
    <property type="entry name" value="alpha/beta hydrolase"/>
    <property type="match status" value="1"/>
</dbReference>
<evidence type="ECO:0000313" key="2">
    <source>
        <dbReference type="EMBL" id="KAJ1687299.1"/>
    </source>
</evidence>
<gene>
    <name evidence="2" type="ORF">LUZ63_018689</name>
</gene>
<feature type="domain" description="AB hydrolase-1" evidence="1">
    <location>
        <begin position="58"/>
        <end position="294"/>
    </location>
</feature>
<dbReference type="PRINTS" id="PR00111">
    <property type="entry name" value="ABHYDROLASE"/>
</dbReference>
<dbReference type="Proteomes" id="UP001151287">
    <property type="component" value="Unassembled WGS sequence"/>
</dbReference>
<dbReference type="AlphaFoldDB" id="A0A9Q0HID3"/>
<protein>
    <recommendedName>
        <fullName evidence="1">AB hydrolase-1 domain-containing protein</fullName>
    </recommendedName>
</protein>
<evidence type="ECO:0000313" key="3">
    <source>
        <dbReference type="Proteomes" id="UP001151287"/>
    </source>
</evidence>
<dbReference type="InterPro" id="IPR000073">
    <property type="entry name" value="AB_hydrolase_1"/>
</dbReference>
<comment type="caution">
    <text evidence="2">The sequence shown here is derived from an EMBL/GenBank/DDBJ whole genome shotgun (WGS) entry which is preliminary data.</text>
</comment>
<dbReference type="OrthoDB" id="6431331at2759"/>
<sequence>MGFSIVSLMNSMFRRSFVSAGLLSDNISVDSDTTIHCWISASLPVSNESKKPDPNAKPVLLLIPGFGTHAIWHWNAQVGPMSRHFDIIVPDLIFFGGSTTSSSLRSEVFQAEVFSRLLDVLGVADRDIYIAGTSYGGFVAYHMAQSLGPERVKKVVIASSDLLKSEEDDKELMKRGGVDNLVDLMLPKNTKTLKSLLGLTTYRAPKFMPEFLLKDIMRNHYKENTEQKLELINGLVLETKDFELTPLRQDVLVAWGEGDQIFPVDKAYKVKEKLGDKARLEVLPKTGHMPHLEDSKRFNKLLLNFLLDTSKP</sequence>
<dbReference type="Pfam" id="PF00561">
    <property type="entry name" value="Abhydrolase_1"/>
    <property type="match status" value="1"/>
</dbReference>
<evidence type="ECO:0000259" key="1">
    <source>
        <dbReference type="Pfam" id="PF00561"/>
    </source>
</evidence>
<dbReference type="SUPFAM" id="SSF53474">
    <property type="entry name" value="alpha/beta-Hydrolases"/>
    <property type="match status" value="1"/>
</dbReference>
<dbReference type="InterPro" id="IPR029058">
    <property type="entry name" value="AB_hydrolase_fold"/>
</dbReference>
<name>A0A9Q0HID3_9POAL</name>